<dbReference type="Gene3D" id="3.60.21.10">
    <property type="match status" value="1"/>
</dbReference>
<comment type="similarity">
    <text evidence="4">Belongs to the cyclic nucleotide phosphodiesterase class-III family.</text>
</comment>
<keyword evidence="7" id="KW-1185">Reference proteome</keyword>
<organism evidence="6 7">
    <name type="scientific">Paracoccus broussonetiae</name>
    <dbReference type="NCBI Taxonomy" id="3075834"/>
    <lineage>
        <taxon>Bacteria</taxon>
        <taxon>Pseudomonadati</taxon>
        <taxon>Pseudomonadota</taxon>
        <taxon>Alphaproteobacteria</taxon>
        <taxon>Rhodobacterales</taxon>
        <taxon>Paracoccaceae</taxon>
        <taxon>Paracoccus</taxon>
    </lineage>
</organism>
<evidence type="ECO:0000313" key="7">
    <source>
        <dbReference type="Proteomes" id="UP001251085"/>
    </source>
</evidence>
<gene>
    <name evidence="6" type="ORF">RM190_14925</name>
</gene>
<dbReference type="EMBL" id="JAVRQI010000011">
    <property type="protein sequence ID" value="MDT1063167.1"/>
    <property type="molecule type" value="Genomic_DNA"/>
</dbReference>
<keyword evidence="1" id="KW-0479">Metal-binding</keyword>
<keyword evidence="3" id="KW-0408">Iron</keyword>
<accession>A0ABU3EFZ4</accession>
<dbReference type="PANTHER" id="PTHR42988">
    <property type="entry name" value="PHOSPHOHYDROLASE"/>
    <property type="match status" value="1"/>
</dbReference>
<dbReference type="SUPFAM" id="SSF56300">
    <property type="entry name" value="Metallo-dependent phosphatases"/>
    <property type="match status" value="1"/>
</dbReference>
<evidence type="ECO:0000256" key="3">
    <source>
        <dbReference type="ARBA" id="ARBA00023004"/>
    </source>
</evidence>
<dbReference type="Proteomes" id="UP001251085">
    <property type="component" value="Unassembled WGS sequence"/>
</dbReference>
<dbReference type="InterPro" id="IPR050884">
    <property type="entry name" value="CNP_phosphodiesterase-III"/>
</dbReference>
<evidence type="ECO:0000256" key="2">
    <source>
        <dbReference type="ARBA" id="ARBA00022801"/>
    </source>
</evidence>
<dbReference type="RefSeq" id="WP_311760256.1">
    <property type="nucleotide sequence ID" value="NZ_JAVRQI010000011.1"/>
</dbReference>
<evidence type="ECO:0000313" key="6">
    <source>
        <dbReference type="EMBL" id="MDT1063167.1"/>
    </source>
</evidence>
<proteinExistence type="inferred from homology"/>
<dbReference type="Pfam" id="PF00149">
    <property type="entry name" value="Metallophos"/>
    <property type="match status" value="1"/>
</dbReference>
<dbReference type="PANTHER" id="PTHR42988:SF2">
    <property type="entry name" value="CYCLIC NUCLEOTIDE PHOSPHODIESTERASE CBUA0032-RELATED"/>
    <property type="match status" value="1"/>
</dbReference>
<evidence type="ECO:0000259" key="5">
    <source>
        <dbReference type="Pfam" id="PF00149"/>
    </source>
</evidence>
<evidence type="ECO:0000256" key="4">
    <source>
        <dbReference type="ARBA" id="ARBA00025742"/>
    </source>
</evidence>
<reference evidence="7" key="1">
    <citation type="submission" date="2023-07" db="EMBL/GenBank/DDBJ databases">
        <title>Characterization of two Paracoccaceae strains isolated from Phycosphere and proposal of Xinfangfangia lacusdiani sp. nov.</title>
        <authorList>
            <person name="Deng Y."/>
            <person name="Zhang Y.Q."/>
        </authorList>
    </citation>
    <scope>NUCLEOTIDE SEQUENCE [LARGE SCALE GENOMIC DNA]</scope>
    <source>
        <strain evidence="7">CPCC 101403</strain>
    </source>
</reference>
<keyword evidence="2" id="KW-0378">Hydrolase</keyword>
<protein>
    <submittedName>
        <fullName evidence="6">Metallophosphoesterase</fullName>
    </submittedName>
</protein>
<feature type="domain" description="Calcineurin-like phosphoesterase" evidence="5">
    <location>
        <begin position="3"/>
        <end position="186"/>
    </location>
</feature>
<evidence type="ECO:0000256" key="1">
    <source>
        <dbReference type="ARBA" id="ARBA00022723"/>
    </source>
</evidence>
<sequence>MTRLLHLSDLHFGLERKELVDPLLDRVNGARPDLVVVTGDLTHRGRSSQFARAETFLRRIEAPLIAVPGNHDIPLYRLPDRMMQPYLRYRRAIAANLEPVGHVGRLRVQGVNSVDTMAWQRGVLTAAQMRRVTEGIDPDCINIVAMHHPMQQRPEVDKALMRGAPQALALFELQGIQVVLTGHLHVWSAGAFLPPEGRGILQIQAGTALCARETDRQNEFAVLDFEGPELRIERHVAPMDEPGFRPPELLRFTRADGRWRKVVA</sequence>
<dbReference type="InterPro" id="IPR004843">
    <property type="entry name" value="Calcineurin-like_PHP"/>
</dbReference>
<comment type="caution">
    <text evidence="6">The sequence shown here is derived from an EMBL/GenBank/DDBJ whole genome shotgun (WGS) entry which is preliminary data.</text>
</comment>
<name>A0ABU3EFZ4_9RHOB</name>
<dbReference type="InterPro" id="IPR029052">
    <property type="entry name" value="Metallo-depent_PP-like"/>
</dbReference>